<keyword evidence="2" id="KW-0812">Transmembrane</keyword>
<evidence type="ECO:0000313" key="5">
    <source>
        <dbReference type="Proteomes" id="UP000521748"/>
    </source>
</evidence>
<dbReference type="Proteomes" id="UP000521748">
    <property type="component" value="Unassembled WGS sequence"/>
</dbReference>
<dbReference type="AlphaFoldDB" id="A0A7Y9S558"/>
<reference evidence="4 5" key="1">
    <citation type="submission" date="2020-07" db="EMBL/GenBank/DDBJ databases">
        <title>Sequencing the genomes of 1000 actinobacteria strains.</title>
        <authorList>
            <person name="Klenk H.-P."/>
        </authorList>
    </citation>
    <scope>NUCLEOTIDE SEQUENCE [LARGE SCALE GENOMIC DNA]</scope>
    <source>
        <strain evidence="4 5">DSM 102047</strain>
    </source>
</reference>
<feature type="domain" description="PH" evidence="3">
    <location>
        <begin position="37"/>
        <end position="152"/>
    </location>
</feature>
<proteinExistence type="predicted"/>
<evidence type="ECO:0000256" key="2">
    <source>
        <dbReference type="SAM" id="Phobius"/>
    </source>
</evidence>
<keyword evidence="5" id="KW-1185">Reference proteome</keyword>
<dbReference type="RefSeq" id="WP_246279415.1">
    <property type="nucleotide sequence ID" value="NZ_JACBYQ010000001.1"/>
</dbReference>
<sequence>MDKVFPTIFAIILVLGVFTLIWWGWRNRQRRQADTQPLPEVPELTEPLADVEGQYVATTSEGDWLDRIAVHSLGLRTRSRLSVHPEGILFSRSGAPDLFIAKEQYDDVRLESGMAGKFVEKDGLLVLSWRLGEQALDTGFRTQKAAERTPLFELLRSITPHHESHSTESNNADFHKTDFHSTEKDG</sequence>
<feature type="compositionally biased region" description="Basic and acidic residues" evidence="1">
    <location>
        <begin position="173"/>
        <end position="186"/>
    </location>
</feature>
<feature type="transmembrane region" description="Helical" evidence="2">
    <location>
        <begin position="6"/>
        <end position="25"/>
    </location>
</feature>
<feature type="region of interest" description="Disordered" evidence="1">
    <location>
        <begin position="162"/>
        <end position="186"/>
    </location>
</feature>
<gene>
    <name evidence="4" type="ORF">FHU41_000561</name>
</gene>
<evidence type="ECO:0000313" key="4">
    <source>
        <dbReference type="EMBL" id="NYE94340.1"/>
    </source>
</evidence>
<organism evidence="4 5">
    <name type="scientific">Psychromicrobium silvestre</name>
    <dbReference type="NCBI Taxonomy" id="1645614"/>
    <lineage>
        <taxon>Bacteria</taxon>
        <taxon>Bacillati</taxon>
        <taxon>Actinomycetota</taxon>
        <taxon>Actinomycetes</taxon>
        <taxon>Micrococcales</taxon>
        <taxon>Micrococcaceae</taxon>
        <taxon>Psychromicrobium</taxon>
    </lineage>
</organism>
<name>A0A7Y9S558_9MICC</name>
<dbReference type="Pfam" id="PF25362">
    <property type="entry name" value="bPH_11"/>
    <property type="match status" value="1"/>
</dbReference>
<keyword evidence="2" id="KW-0472">Membrane</keyword>
<evidence type="ECO:0000259" key="3">
    <source>
        <dbReference type="Pfam" id="PF25362"/>
    </source>
</evidence>
<comment type="caution">
    <text evidence="4">The sequence shown here is derived from an EMBL/GenBank/DDBJ whole genome shotgun (WGS) entry which is preliminary data.</text>
</comment>
<dbReference type="EMBL" id="JACBYQ010000001">
    <property type="protein sequence ID" value="NYE94340.1"/>
    <property type="molecule type" value="Genomic_DNA"/>
</dbReference>
<keyword evidence="2" id="KW-1133">Transmembrane helix</keyword>
<evidence type="ECO:0000256" key="1">
    <source>
        <dbReference type="SAM" id="MobiDB-lite"/>
    </source>
</evidence>
<accession>A0A7Y9S558</accession>
<dbReference type="InterPro" id="IPR057446">
    <property type="entry name" value="PH_bac"/>
</dbReference>
<protein>
    <recommendedName>
        <fullName evidence="3">PH domain-containing protein</fullName>
    </recommendedName>
</protein>